<dbReference type="PROSITE" id="PS50048">
    <property type="entry name" value="ZN2_CY6_FUNGAL_2"/>
    <property type="match status" value="1"/>
</dbReference>
<dbReference type="Pfam" id="PF04082">
    <property type="entry name" value="Fungal_trans"/>
    <property type="match status" value="1"/>
</dbReference>
<feature type="domain" description="Zn(2)-C6 fungal-type" evidence="11">
    <location>
        <begin position="45"/>
        <end position="74"/>
    </location>
</feature>
<dbReference type="CDD" id="cd00067">
    <property type="entry name" value="GAL4"/>
    <property type="match status" value="1"/>
</dbReference>
<keyword evidence="5" id="KW-0010">Activator</keyword>
<comment type="similarity">
    <text evidence="8">Belongs to the xlnR/xlr1 family.</text>
</comment>
<proteinExistence type="inferred from homology"/>
<dbReference type="Proteomes" id="UP000275385">
    <property type="component" value="Unassembled WGS sequence"/>
</dbReference>
<dbReference type="SMART" id="SM00066">
    <property type="entry name" value="GAL4"/>
    <property type="match status" value="1"/>
</dbReference>
<organism evidence="12 13">
    <name type="scientific">Coniochaeta pulveracea</name>
    <dbReference type="NCBI Taxonomy" id="177199"/>
    <lineage>
        <taxon>Eukaryota</taxon>
        <taxon>Fungi</taxon>
        <taxon>Dikarya</taxon>
        <taxon>Ascomycota</taxon>
        <taxon>Pezizomycotina</taxon>
        <taxon>Sordariomycetes</taxon>
        <taxon>Sordariomycetidae</taxon>
        <taxon>Coniochaetales</taxon>
        <taxon>Coniochaetaceae</taxon>
        <taxon>Coniochaeta</taxon>
    </lineage>
</organism>
<dbReference type="InterPro" id="IPR036864">
    <property type="entry name" value="Zn2-C6_fun-type_DNA-bd_sf"/>
</dbReference>
<dbReference type="GO" id="GO:0000981">
    <property type="term" value="F:DNA-binding transcription factor activity, RNA polymerase II-specific"/>
    <property type="evidence" value="ECO:0007669"/>
    <property type="project" value="InterPro"/>
</dbReference>
<feature type="compositionally biased region" description="Polar residues" evidence="9">
    <location>
        <begin position="99"/>
        <end position="126"/>
    </location>
</feature>
<dbReference type="EMBL" id="QVQW01000021">
    <property type="protein sequence ID" value="RKU45482.1"/>
    <property type="molecule type" value="Genomic_DNA"/>
</dbReference>
<keyword evidence="10" id="KW-0812">Transmembrane</keyword>
<accession>A0A420YC76</accession>
<name>A0A420YC76_9PEZI</name>
<evidence type="ECO:0000256" key="4">
    <source>
        <dbReference type="ARBA" id="ARBA00023125"/>
    </source>
</evidence>
<dbReference type="SMART" id="SM00906">
    <property type="entry name" value="Fungal_trans"/>
    <property type="match status" value="1"/>
</dbReference>
<evidence type="ECO:0000256" key="3">
    <source>
        <dbReference type="ARBA" id="ARBA00023015"/>
    </source>
</evidence>
<dbReference type="GO" id="GO:0003677">
    <property type="term" value="F:DNA binding"/>
    <property type="evidence" value="ECO:0007669"/>
    <property type="project" value="UniProtKB-KW"/>
</dbReference>
<evidence type="ECO:0000313" key="13">
    <source>
        <dbReference type="Proteomes" id="UP000275385"/>
    </source>
</evidence>
<evidence type="ECO:0000256" key="8">
    <source>
        <dbReference type="ARBA" id="ARBA00037990"/>
    </source>
</evidence>
<evidence type="ECO:0000259" key="11">
    <source>
        <dbReference type="PROSITE" id="PS50048"/>
    </source>
</evidence>
<gene>
    <name evidence="12" type="ORF">DL546_008240</name>
</gene>
<keyword evidence="1" id="KW-0479">Metal-binding</keyword>
<feature type="compositionally biased region" description="Polar residues" evidence="9">
    <location>
        <begin position="151"/>
        <end position="160"/>
    </location>
</feature>
<feature type="region of interest" description="Disordered" evidence="9">
    <location>
        <begin position="210"/>
        <end position="232"/>
    </location>
</feature>
<sequence length="858" mass="94962">MSLEDEPPTMEVDRDQQASPRSDGDQNEHVGHSEHARPRKRTRRACDKCSASRTRCNGECPCRRCEDYGYICRYNREIKKRGRVPTALATGVRSEGSSHRSTSQLAEDLPNGNSPSPAITSSNISAQPDYAQRRDTRLPSINGHQPAGDNGNRTIRNSQPIYHPEPQLHEAGQPPSSQQHAALTRPMSSPVEYAAHGQLPISSILDSSAEQSHYFHQPQATPPGMPAVSGSEPSIGYPSPSNGFPNHHHAATALHGRGSFAVPMVHRDARSSFSGSIGREGFLPDLQPMDSQFKPPLTGCKYKFLDPILPYLRDIIPASVAADLLDVYLTEPGSSLFRCASPYILTRVFRKKSIIHETHPRPTSPALLAAILWCTAQTADIVHLHVPGSRSRVVCALYELATSLISERDPDRWRRSHTGLRAETDQLPSHFPFSSALPNTTATNEPVGVIDDVLTLVLLSIAVSGGDFKSDCFKWWSKLTRLTISLKLNREDERCLATVSPCVNPLCSCRKGQEDESLAAIEAREERRRVFWLIYCLDRHLALSFNTVLDIPDSYCEVYAPLPEETWENLDSVPLSDLEHRTIGPPTTISGTGFFEYFLPLMAILGDIIEVHHRRQHPRLGHLDDSSAVASITSLLSQCEQSLSLLAREADASTPGLSSIAPSIQNLMNDNPSAPAPPTKSNTRTLLVLSYSTLILHVLHVLLHGKWDAISMLDNHPPDPDWITSPRFHACASHAISASTAVSSILHLDPELTFMPYLFGIYLLHGSFILLLFADRMPQLGSNEGVERACETIIRAHEVCVVTLTTEFQKNFRKVLRSTLYSVRDGGDGGAREWEERKARRRALSLYRWTPGARGLAL</sequence>
<dbReference type="GO" id="GO:0006351">
    <property type="term" value="P:DNA-templated transcription"/>
    <property type="evidence" value="ECO:0007669"/>
    <property type="project" value="InterPro"/>
</dbReference>
<feature type="compositionally biased region" description="Basic and acidic residues" evidence="9">
    <location>
        <begin position="11"/>
        <end position="36"/>
    </location>
</feature>
<dbReference type="SUPFAM" id="SSF57701">
    <property type="entry name" value="Zn2/Cys6 DNA-binding domain"/>
    <property type="match status" value="1"/>
</dbReference>
<dbReference type="AlphaFoldDB" id="A0A420YC76"/>
<protein>
    <recommendedName>
        <fullName evidence="11">Zn(2)-C6 fungal-type domain-containing protein</fullName>
    </recommendedName>
</protein>
<keyword evidence="6" id="KW-0804">Transcription</keyword>
<feature type="transmembrane region" description="Helical" evidence="10">
    <location>
        <begin position="754"/>
        <end position="774"/>
    </location>
</feature>
<keyword evidence="10" id="KW-0472">Membrane</keyword>
<reference evidence="12 13" key="1">
    <citation type="submission" date="2018-08" db="EMBL/GenBank/DDBJ databases">
        <title>Draft genome of the lignicolous fungus Coniochaeta pulveracea.</title>
        <authorList>
            <person name="Borstlap C.J."/>
            <person name="De Witt R.N."/>
            <person name="Botha A."/>
            <person name="Volschenk H."/>
        </authorList>
    </citation>
    <scope>NUCLEOTIDE SEQUENCE [LARGE SCALE GENOMIC DNA]</scope>
    <source>
        <strain evidence="12 13">CAB683</strain>
    </source>
</reference>
<dbReference type="PANTHER" id="PTHR47663">
    <property type="entry name" value="XYLANOLYTIC TRANSCRIPTIONAL ACTIVATOR XLNR-RELATED"/>
    <property type="match status" value="1"/>
</dbReference>
<dbReference type="PROSITE" id="PS00463">
    <property type="entry name" value="ZN2_CY6_FUNGAL_1"/>
    <property type="match status" value="1"/>
</dbReference>
<keyword evidence="2" id="KW-0862">Zinc</keyword>
<dbReference type="InterPro" id="IPR007219">
    <property type="entry name" value="XnlR_reg_dom"/>
</dbReference>
<comment type="caution">
    <text evidence="12">The sequence shown here is derived from an EMBL/GenBank/DDBJ whole genome shotgun (WGS) entry which is preliminary data.</text>
</comment>
<keyword evidence="13" id="KW-1185">Reference proteome</keyword>
<keyword evidence="7" id="KW-0539">Nucleus</keyword>
<evidence type="ECO:0000256" key="6">
    <source>
        <dbReference type="ARBA" id="ARBA00023163"/>
    </source>
</evidence>
<dbReference type="InterPro" id="IPR001138">
    <property type="entry name" value="Zn2Cys6_DnaBD"/>
</dbReference>
<dbReference type="Pfam" id="PF00172">
    <property type="entry name" value="Zn_clus"/>
    <property type="match status" value="1"/>
</dbReference>
<keyword evidence="4" id="KW-0238">DNA-binding</keyword>
<evidence type="ECO:0000256" key="9">
    <source>
        <dbReference type="SAM" id="MobiDB-lite"/>
    </source>
</evidence>
<feature type="region of interest" description="Disordered" evidence="9">
    <location>
        <begin position="1"/>
        <end position="44"/>
    </location>
</feature>
<evidence type="ECO:0000256" key="7">
    <source>
        <dbReference type="ARBA" id="ARBA00023242"/>
    </source>
</evidence>
<evidence type="ECO:0000256" key="5">
    <source>
        <dbReference type="ARBA" id="ARBA00023159"/>
    </source>
</evidence>
<feature type="region of interest" description="Disordered" evidence="9">
    <location>
        <begin position="89"/>
        <end position="188"/>
    </location>
</feature>
<dbReference type="Gene3D" id="4.10.240.10">
    <property type="entry name" value="Zn(2)-C6 fungal-type DNA-binding domain"/>
    <property type="match status" value="1"/>
</dbReference>
<dbReference type="STRING" id="177199.A0A420YC76"/>
<evidence type="ECO:0000256" key="10">
    <source>
        <dbReference type="SAM" id="Phobius"/>
    </source>
</evidence>
<dbReference type="OrthoDB" id="5365785at2759"/>
<dbReference type="PANTHER" id="PTHR47663:SF1">
    <property type="entry name" value="XYLANOLYTIC TRANSCRIPTIONAL ACTIVATOR XLNR-RELATED"/>
    <property type="match status" value="1"/>
</dbReference>
<dbReference type="GO" id="GO:0008270">
    <property type="term" value="F:zinc ion binding"/>
    <property type="evidence" value="ECO:0007669"/>
    <property type="project" value="InterPro"/>
</dbReference>
<evidence type="ECO:0000313" key="12">
    <source>
        <dbReference type="EMBL" id="RKU45482.1"/>
    </source>
</evidence>
<dbReference type="CDD" id="cd12148">
    <property type="entry name" value="fungal_TF_MHR"/>
    <property type="match status" value="1"/>
</dbReference>
<keyword evidence="3" id="KW-0805">Transcription regulation</keyword>
<dbReference type="InterPro" id="IPR051439">
    <property type="entry name" value="XlnR/Xlr1"/>
</dbReference>
<keyword evidence="10" id="KW-1133">Transmembrane helix</keyword>
<evidence type="ECO:0000256" key="2">
    <source>
        <dbReference type="ARBA" id="ARBA00022833"/>
    </source>
</evidence>
<evidence type="ECO:0000256" key="1">
    <source>
        <dbReference type="ARBA" id="ARBA00022723"/>
    </source>
</evidence>